<dbReference type="PANTHER" id="PTHR19836:SF19">
    <property type="entry name" value="SMALL RIBOSOMAL SUBUNIT PROTEIN US14M"/>
    <property type="match status" value="1"/>
</dbReference>
<protein>
    <submittedName>
        <fullName evidence="4">Uncharacterized protein</fullName>
    </submittedName>
</protein>
<evidence type="ECO:0000256" key="3">
    <source>
        <dbReference type="ARBA" id="ARBA00023274"/>
    </source>
</evidence>
<dbReference type="Proteomes" id="UP000663870">
    <property type="component" value="Unassembled WGS sequence"/>
</dbReference>
<name>A0A813Q5K8_9BILA</name>
<sequence>MSFLLCQVQRSLRLNIFTNQLPLLAPVTNMINIDQPSRTKLVGYPGRMMLRDIKRRTLIRKYWPERFRHQLLRKNMVLPDSFKNYCREEEFSRFTNETQPWWRWNRCALTSRQWGVIEQYRLGRIMWRRFADYNQMSGVMRSTFDRYTRQNTEMMSRRRRIIREDP</sequence>
<keyword evidence="3" id="KW-0687">Ribonucleoprotein</keyword>
<dbReference type="GO" id="GO:0005763">
    <property type="term" value="C:mitochondrial small ribosomal subunit"/>
    <property type="evidence" value="ECO:0007669"/>
    <property type="project" value="TreeGrafter"/>
</dbReference>
<dbReference type="PANTHER" id="PTHR19836">
    <property type="entry name" value="30S RIBOSOMAL PROTEIN S14"/>
    <property type="match status" value="1"/>
</dbReference>
<dbReference type="Pfam" id="PF00253">
    <property type="entry name" value="Ribosomal_S14"/>
    <property type="match status" value="1"/>
</dbReference>
<dbReference type="Gene3D" id="1.10.287.1480">
    <property type="match status" value="1"/>
</dbReference>
<keyword evidence="8" id="KW-1185">Reference proteome</keyword>
<accession>A0A813Q5K8</accession>
<dbReference type="InterPro" id="IPR001209">
    <property type="entry name" value="Ribosomal_uS14"/>
</dbReference>
<reference evidence="4" key="1">
    <citation type="submission" date="2021-02" db="EMBL/GenBank/DDBJ databases">
        <authorList>
            <person name="Nowell W R."/>
        </authorList>
    </citation>
    <scope>NUCLEOTIDE SEQUENCE</scope>
</reference>
<dbReference type="AlphaFoldDB" id="A0A813Q5K8"/>
<dbReference type="GO" id="GO:0003735">
    <property type="term" value="F:structural constituent of ribosome"/>
    <property type="evidence" value="ECO:0007669"/>
    <property type="project" value="InterPro"/>
</dbReference>
<evidence type="ECO:0000313" key="6">
    <source>
        <dbReference type="EMBL" id="CAF0862203.1"/>
    </source>
</evidence>
<proteinExistence type="inferred from homology"/>
<comment type="caution">
    <text evidence="4">The sequence shown here is derived from an EMBL/GenBank/DDBJ whole genome shotgun (WGS) entry which is preliminary data.</text>
</comment>
<dbReference type="Proteomes" id="UP000663854">
    <property type="component" value="Unassembled WGS sequence"/>
</dbReference>
<evidence type="ECO:0000313" key="7">
    <source>
        <dbReference type="Proteomes" id="UP000663854"/>
    </source>
</evidence>
<organism evidence="4 7">
    <name type="scientific">Rotaria sordida</name>
    <dbReference type="NCBI Taxonomy" id="392033"/>
    <lineage>
        <taxon>Eukaryota</taxon>
        <taxon>Metazoa</taxon>
        <taxon>Spiralia</taxon>
        <taxon>Gnathifera</taxon>
        <taxon>Rotifera</taxon>
        <taxon>Eurotatoria</taxon>
        <taxon>Bdelloidea</taxon>
        <taxon>Philodinida</taxon>
        <taxon>Philodinidae</taxon>
        <taxon>Rotaria</taxon>
    </lineage>
</organism>
<dbReference type="SUPFAM" id="SSF57716">
    <property type="entry name" value="Glucocorticoid receptor-like (DNA-binding domain)"/>
    <property type="match status" value="1"/>
</dbReference>
<evidence type="ECO:0000313" key="4">
    <source>
        <dbReference type="EMBL" id="CAF0762446.1"/>
    </source>
</evidence>
<dbReference type="GO" id="GO:0006412">
    <property type="term" value="P:translation"/>
    <property type="evidence" value="ECO:0007669"/>
    <property type="project" value="InterPro"/>
</dbReference>
<evidence type="ECO:0000313" key="5">
    <source>
        <dbReference type="EMBL" id="CAF0828653.1"/>
    </source>
</evidence>
<dbReference type="Proteomes" id="UP000663864">
    <property type="component" value="Unassembled WGS sequence"/>
</dbReference>
<dbReference type="EMBL" id="CAJNOL010000119">
    <property type="protein sequence ID" value="CAF0862203.1"/>
    <property type="molecule type" value="Genomic_DNA"/>
</dbReference>
<evidence type="ECO:0000256" key="1">
    <source>
        <dbReference type="ARBA" id="ARBA00009083"/>
    </source>
</evidence>
<evidence type="ECO:0000256" key="2">
    <source>
        <dbReference type="ARBA" id="ARBA00022980"/>
    </source>
</evidence>
<gene>
    <name evidence="6" type="ORF">JXQ802_LOCUS7245</name>
    <name evidence="4" type="ORF">PYM288_LOCUS2669</name>
    <name evidence="5" type="ORF">ZHD862_LOCUS3762</name>
</gene>
<comment type="similarity">
    <text evidence="1">Belongs to the universal ribosomal protein uS14 family.</text>
</comment>
<dbReference type="EMBL" id="CAJNOH010000018">
    <property type="protein sequence ID" value="CAF0762446.1"/>
    <property type="molecule type" value="Genomic_DNA"/>
</dbReference>
<dbReference type="EMBL" id="CAJNOT010000084">
    <property type="protein sequence ID" value="CAF0828653.1"/>
    <property type="molecule type" value="Genomic_DNA"/>
</dbReference>
<keyword evidence="2" id="KW-0689">Ribosomal protein</keyword>
<evidence type="ECO:0000313" key="8">
    <source>
        <dbReference type="Proteomes" id="UP000663870"/>
    </source>
</evidence>